<dbReference type="InterPro" id="IPR039781">
    <property type="entry name" value="Rad21/Rec8-like"/>
</dbReference>
<gene>
    <name evidence="4" type="ORF">RIF29_20845</name>
</gene>
<keyword evidence="2" id="KW-0539">Nucleus</keyword>
<dbReference type="EMBL" id="JAYWIO010000004">
    <property type="protein sequence ID" value="KAK7268158.1"/>
    <property type="molecule type" value="Genomic_DNA"/>
</dbReference>
<dbReference type="GO" id="GO:0003682">
    <property type="term" value="F:chromatin binding"/>
    <property type="evidence" value="ECO:0007669"/>
    <property type="project" value="TreeGrafter"/>
</dbReference>
<evidence type="ECO:0000313" key="5">
    <source>
        <dbReference type="Proteomes" id="UP001372338"/>
    </source>
</evidence>
<dbReference type="GO" id="GO:0007062">
    <property type="term" value="P:sister chromatid cohesion"/>
    <property type="evidence" value="ECO:0007669"/>
    <property type="project" value="InterPro"/>
</dbReference>
<keyword evidence="5" id="KW-1185">Reference proteome</keyword>
<evidence type="ECO:0000256" key="1">
    <source>
        <dbReference type="ARBA" id="ARBA00004123"/>
    </source>
</evidence>
<evidence type="ECO:0000259" key="3">
    <source>
        <dbReference type="Pfam" id="PF04825"/>
    </source>
</evidence>
<feature type="domain" description="Rad21/Rec8-like protein N-terminal" evidence="3">
    <location>
        <begin position="39"/>
        <end position="80"/>
    </location>
</feature>
<organism evidence="4 5">
    <name type="scientific">Crotalaria pallida</name>
    <name type="common">Smooth rattlebox</name>
    <name type="synonym">Crotalaria striata</name>
    <dbReference type="NCBI Taxonomy" id="3830"/>
    <lineage>
        <taxon>Eukaryota</taxon>
        <taxon>Viridiplantae</taxon>
        <taxon>Streptophyta</taxon>
        <taxon>Embryophyta</taxon>
        <taxon>Tracheophyta</taxon>
        <taxon>Spermatophyta</taxon>
        <taxon>Magnoliopsida</taxon>
        <taxon>eudicotyledons</taxon>
        <taxon>Gunneridae</taxon>
        <taxon>Pentapetalae</taxon>
        <taxon>rosids</taxon>
        <taxon>fabids</taxon>
        <taxon>Fabales</taxon>
        <taxon>Fabaceae</taxon>
        <taxon>Papilionoideae</taxon>
        <taxon>50 kb inversion clade</taxon>
        <taxon>genistoids sensu lato</taxon>
        <taxon>core genistoids</taxon>
        <taxon>Crotalarieae</taxon>
        <taxon>Crotalaria</taxon>
    </lineage>
</organism>
<evidence type="ECO:0000313" key="4">
    <source>
        <dbReference type="EMBL" id="KAK7268158.1"/>
    </source>
</evidence>
<dbReference type="AlphaFoldDB" id="A0AAN9FAF8"/>
<dbReference type="InterPro" id="IPR006910">
    <property type="entry name" value="Rad21_Rec8_N"/>
</dbReference>
<name>A0AAN9FAF8_CROPI</name>
<evidence type="ECO:0000256" key="2">
    <source>
        <dbReference type="ARBA" id="ARBA00023242"/>
    </source>
</evidence>
<sequence>MKPGIRWGSHKFGEFSFQILYVQGGRREPSYKEDKEEKMFYSHTFLARKGPLSTVWIAAHLQHRLKKSHYTSTDILSTIRKSLPFALKKEKRH</sequence>
<dbReference type="GO" id="GO:0008278">
    <property type="term" value="C:cohesin complex"/>
    <property type="evidence" value="ECO:0007669"/>
    <property type="project" value="InterPro"/>
</dbReference>
<dbReference type="PANTHER" id="PTHR12585">
    <property type="entry name" value="SCC1 / RAD21 FAMILY MEMBER"/>
    <property type="match status" value="1"/>
</dbReference>
<protein>
    <recommendedName>
        <fullName evidence="3">Rad21/Rec8-like protein N-terminal domain-containing protein</fullName>
    </recommendedName>
</protein>
<dbReference type="Proteomes" id="UP001372338">
    <property type="component" value="Unassembled WGS sequence"/>
</dbReference>
<accession>A0AAN9FAF8</accession>
<comment type="caution">
    <text evidence="4">The sequence shown here is derived from an EMBL/GenBank/DDBJ whole genome shotgun (WGS) entry which is preliminary data.</text>
</comment>
<dbReference type="Pfam" id="PF04825">
    <property type="entry name" value="Rad21_Rec8_N"/>
    <property type="match status" value="1"/>
</dbReference>
<comment type="subcellular location">
    <subcellularLocation>
        <location evidence="1">Nucleus</location>
    </subcellularLocation>
</comment>
<dbReference type="GO" id="GO:1990414">
    <property type="term" value="P:replication-born double-strand break repair via sister chromatid exchange"/>
    <property type="evidence" value="ECO:0007669"/>
    <property type="project" value="TreeGrafter"/>
</dbReference>
<proteinExistence type="predicted"/>
<reference evidence="4 5" key="1">
    <citation type="submission" date="2024-01" db="EMBL/GenBank/DDBJ databases">
        <title>The genomes of 5 underutilized Papilionoideae crops provide insights into root nodulation and disease resistanc.</title>
        <authorList>
            <person name="Yuan L."/>
        </authorList>
    </citation>
    <scope>NUCLEOTIDE SEQUENCE [LARGE SCALE GENOMIC DNA]</scope>
    <source>
        <strain evidence="4">ZHUSHIDOU_FW_LH</strain>
        <tissue evidence="4">Leaf</tissue>
    </source>
</reference>
<dbReference type="GO" id="GO:0005634">
    <property type="term" value="C:nucleus"/>
    <property type="evidence" value="ECO:0007669"/>
    <property type="project" value="UniProtKB-SubCell"/>
</dbReference>
<dbReference type="PANTHER" id="PTHR12585:SF55">
    <property type="entry name" value="SISTER CHROMATID COHESION 1 PROTEIN 3"/>
    <property type="match status" value="1"/>
</dbReference>